<dbReference type="InterPro" id="IPR050563">
    <property type="entry name" value="4-hydroxybenzoyl-CoA_TE"/>
</dbReference>
<dbReference type="EMBL" id="MKJU01000028">
    <property type="protein sequence ID" value="OHU89743.1"/>
    <property type="molecule type" value="Genomic_DNA"/>
</dbReference>
<protein>
    <recommendedName>
        <fullName evidence="5">Thioesterase</fullName>
    </recommendedName>
</protein>
<dbReference type="SUPFAM" id="SSF54637">
    <property type="entry name" value="Thioesterase/thiol ester dehydrase-isomerase"/>
    <property type="match status" value="1"/>
</dbReference>
<dbReference type="STRING" id="1859457.BET10_16630"/>
<gene>
    <name evidence="3" type="ORF">BET10_16630</name>
</gene>
<dbReference type="GO" id="GO:0047617">
    <property type="term" value="F:fatty acyl-CoA hydrolase activity"/>
    <property type="evidence" value="ECO:0007669"/>
    <property type="project" value="TreeGrafter"/>
</dbReference>
<dbReference type="PANTHER" id="PTHR31793:SF27">
    <property type="entry name" value="NOVEL THIOESTERASE SUPERFAMILY DOMAIN AND SAPOSIN A-TYPE DOMAIN CONTAINING PROTEIN (0610012H03RIK)"/>
    <property type="match status" value="1"/>
</dbReference>
<evidence type="ECO:0008006" key="5">
    <source>
        <dbReference type="Google" id="ProtNLM"/>
    </source>
</evidence>
<dbReference type="CDD" id="cd00586">
    <property type="entry name" value="4HBT"/>
    <property type="match status" value="1"/>
</dbReference>
<keyword evidence="2" id="KW-0378">Hydrolase</keyword>
<comment type="similarity">
    <text evidence="1">Belongs to the 4-hydroxybenzoyl-CoA thioesterase family.</text>
</comment>
<dbReference type="InterPro" id="IPR029069">
    <property type="entry name" value="HotDog_dom_sf"/>
</dbReference>
<dbReference type="Pfam" id="PF13279">
    <property type="entry name" value="4HBT_2"/>
    <property type="match status" value="1"/>
</dbReference>
<dbReference type="Proteomes" id="UP000179786">
    <property type="component" value="Unassembled WGS sequence"/>
</dbReference>
<dbReference type="AlphaFoldDB" id="A0A1S1MMW0"/>
<organism evidence="3 4">
    <name type="scientific">Pseudoalteromonas amylolytica</name>
    <dbReference type="NCBI Taxonomy" id="1859457"/>
    <lineage>
        <taxon>Bacteria</taxon>
        <taxon>Pseudomonadati</taxon>
        <taxon>Pseudomonadota</taxon>
        <taxon>Gammaproteobacteria</taxon>
        <taxon>Alteromonadales</taxon>
        <taxon>Pseudoalteromonadaceae</taxon>
        <taxon>Pseudoalteromonas</taxon>
    </lineage>
</organism>
<sequence length="134" mass="15560">MRKLCTRRLNHYETDADGVCHFSNYFRHTEEALFEVVEPQIWSSLQEQNHTLAIVGANATYMNSLTFLEQFSVYLKTSQLRRTRAMLEFLIADDTAKTEYCSVSLTVVCIDKSNNEVVKLPTELVEKLQEMTRD</sequence>
<keyword evidence="4" id="KW-1185">Reference proteome</keyword>
<comment type="caution">
    <text evidence="3">The sequence shown here is derived from an EMBL/GenBank/DDBJ whole genome shotgun (WGS) entry which is preliminary data.</text>
</comment>
<accession>A0A1S1MMW0</accession>
<name>A0A1S1MMW0_9GAMM</name>
<dbReference type="RefSeq" id="WP_070986370.1">
    <property type="nucleotide sequence ID" value="NZ_MKJU01000028.1"/>
</dbReference>
<dbReference type="PANTHER" id="PTHR31793">
    <property type="entry name" value="4-HYDROXYBENZOYL-COA THIOESTERASE FAMILY MEMBER"/>
    <property type="match status" value="1"/>
</dbReference>
<evidence type="ECO:0000313" key="4">
    <source>
        <dbReference type="Proteomes" id="UP000179786"/>
    </source>
</evidence>
<evidence type="ECO:0000256" key="1">
    <source>
        <dbReference type="ARBA" id="ARBA00005953"/>
    </source>
</evidence>
<proteinExistence type="inferred from homology"/>
<dbReference type="Gene3D" id="3.10.129.10">
    <property type="entry name" value="Hotdog Thioesterase"/>
    <property type="match status" value="1"/>
</dbReference>
<reference evidence="3 4" key="1">
    <citation type="submission" date="2016-09" db="EMBL/GenBank/DDBJ databases">
        <title>Pseudoalteromonas amylolytica sp. nov., isolated from the surface seawater.</title>
        <authorList>
            <person name="Wu Y.-H."/>
            <person name="Cheng H."/>
            <person name="Jin X.-B."/>
            <person name="Wang C.-S."/>
            <person name="Xu X.-W."/>
        </authorList>
    </citation>
    <scope>NUCLEOTIDE SEQUENCE [LARGE SCALE GENOMIC DNA]</scope>
    <source>
        <strain evidence="3 4">JW1</strain>
    </source>
</reference>
<evidence type="ECO:0000313" key="3">
    <source>
        <dbReference type="EMBL" id="OHU89743.1"/>
    </source>
</evidence>
<evidence type="ECO:0000256" key="2">
    <source>
        <dbReference type="ARBA" id="ARBA00022801"/>
    </source>
</evidence>